<keyword evidence="3" id="KW-1185">Reference proteome</keyword>
<feature type="compositionally biased region" description="Basic and acidic residues" evidence="1">
    <location>
        <begin position="1"/>
        <end position="18"/>
    </location>
</feature>
<evidence type="ECO:0000256" key="1">
    <source>
        <dbReference type="SAM" id="MobiDB-lite"/>
    </source>
</evidence>
<dbReference type="AlphaFoldDB" id="A0A6A4GFY6"/>
<gene>
    <name evidence="2" type="ORF">BT96DRAFT_1098643</name>
</gene>
<evidence type="ECO:0000313" key="3">
    <source>
        <dbReference type="Proteomes" id="UP000799118"/>
    </source>
</evidence>
<protein>
    <submittedName>
        <fullName evidence="2">Uncharacterized protein</fullName>
    </submittedName>
</protein>
<organism evidence="2 3">
    <name type="scientific">Gymnopus androsaceus JB14</name>
    <dbReference type="NCBI Taxonomy" id="1447944"/>
    <lineage>
        <taxon>Eukaryota</taxon>
        <taxon>Fungi</taxon>
        <taxon>Dikarya</taxon>
        <taxon>Basidiomycota</taxon>
        <taxon>Agaricomycotina</taxon>
        <taxon>Agaricomycetes</taxon>
        <taxon>Agaricomycetidae</taxon>
        <taxon>Agaricales</taxon>
        <taxon>Marasmiineae</taxon>
        <taxon>Omphalotaceae</taxon>
        <taxon>Gymnopus</taxon>
    </lineage>
</organism>
<dbReference type="Proteomes" id="UP000799118">
    <property type="component" value="Unassembled WGS sequence"/>
</dbReference>
<dbReference type="EMBL" id="ML770155">
    <property type="protein sequence ID" value="KAE9384390.1"/>
    <property type="molecule type" value="Genomic_DNA"/>
</dbReference>
<name>A0A6A4GFY6_9AGAR</name>
<dbReference type="OrthoDB" id="3025853at2759"/>
<evidence type="ECO:0000313" key="2">
    <source>
        <dbReference type="EMBL" id="KAE9384390.1"/>
    </source>
</evidence>
<feature type="region of interest" description="Disordered" evidence="1">
    <location>
        <begin position="216"/>
        <end position="265"/>
    </location>
</feature>
<accession>A0A6A4GFY6</accession>
<feature type="compositionally biased region" description="Polar residues" evidence="1">
    <location>
        <begin position="229"/>
        <end position="246"/>
    </location>
</feature>
<feature type="region of interest" description="Disordered" evidence="1">
    <location>
        <begin position="1"/>
        <end position="26"/>
    </location>
</feature>
<reference evidence="2" key="1">
    <citation type="journal article" date="2019" name="Environ. Microbiol.">
        <title>Fungal ecological strategies reflected in gene transcription - a case study of two litter decomposers.</title>
        <authorList>
            <person name="Barbi F."/>
            <person name="Kohler A."/>
            <person name="Barry K."/>
            <person name="Baskaran P."/>
            <person name="Daum C."/>
            <person name="Fauchery L."/>
            <person name="Ihrmark K."/>
            <person name="Kuo A."/>
            <person name="LaButti K."/>
            <person name="Lipzen A."/>
            <person name="Morin E."/>
            <person name="Grigoriev I.V."/>
            <person name="Henrissat B."/>
            <person name="Lindahl B."/>
            <person name="Martin F."/>
        </authorList>
    </citation>
    <scope>NUCLEOTIDE SEQUENCE</scope>
    <source>
        <strain evidence="2">JB14</strain>
    </source>
</reference>
<sequence>MRKAERVEKEKSEKDKGIKPVQGSMILDNPSVRTPGQRPAVIIPKIFLHSIANKLYPPLNWFTNDRLEYAQHCLHDLHSKLIHPKVTPSNPSLEKTLVFDMTKMYTLWGSDETHACLTPLKWQEASANMHVALVLLLEHLLPAEQLIHFTYAGEFEKHRSFFIGYKSFEENYAEWYTFKCEARHDILQKTLFNAEYYIGQVNGRLHAKEAALSCLSPPSSPMKHHSESDLSSPSKVAQGTNDSPSSFKHESTPARAPRTPGSSSSATCITCCGPHKLRDHPLGTTSFADSKPCFLVWREGELWVTCPSGSGRNVKICIDFNLPGGCRHPHDLSRTVKPVQPRSKQREIDRKSIVGIDRCRSIDDLGWTFEVTGLGEAISNTLNTL</sequence>
<proteinExistence type="predicted"/>